<evidence type="ECO:0000256" key="8">
    <source>
        <dbReference type="ARBA" id="ARBA00023047"/>
    </source>
</evidence>
<evidence type="ECO:0000256" key="7">
    <source>
        <dbReference type="ARBA" id="ARBA00022729"/>
    </source>
</evidence>
<dbReference type="PROSITE" id="PS51257">
    <property type="entry name" value="PROKAR_LIPOPROTEIN"/>
    <property type="match status" value="1"/>
</dbReference>
<evidence type="ECO:0000256" key="9">
    <source>
        <dbReference type="ARBA" id="ARBA00023065"/>
    </source>
</evidence>
<reference evidence="18" key="2">
    <citation type="submission" date="2020-09" db="EMBL/GenBank/DDBJ databases">
        <authorList>
            <person name="Sun Q."/>
            <person name="Zhou Y."/>
        </authorList>
    </citation>
    <scope>NUCLEOTIDE SEQUENCE</scope>
    <source>
        <strain evidence="18">CGMCC 1.15725</strain>
    </source>
</reference>
<dbReference type="EMBL" id="BMJQ01000003">
    <property type="protein sequence ID" value="GGF10683.1"/>
    <property type="molecule type" value="Genomic_DNA"/>
</dbReference>
<dbReference type="GO" id="GO:0046930">
    <property type="term" value="C:pore complex"/>
    <property type="evidence" value="ECO:0007669"/>
    <property type="project" value="UniProtKB-KW"/>
</dbReference>
<dbReference type="PANTHER" id="PTHR33619:SF3">
    <property type="entry name" value="POLYSACCHARIDE EXPORT PROTEIN GFCE-RELATED"/>
    <property type="match status" value="1"/>
</dbReference>
<keyword evidence="3" id="KW-0813">Transport</keyword>
<name>A0A8J3E408_9PROT</name>
<evidence type="ECO:0000259" key="16">
    <source>
        <dbReference type="Pfam" id="PF02563"/>
    </source>
</evidence>
<keyword evidence="19" id="KW-1185">Reference proteome</keyword>
<keyword evidence="12" id="KW-0564">Palmitate</keyword>
<keyword evidence="8" id="KW-0625">Polysaccharide transport</keyword>
<protein>
    <submittedName>
        <fullName evidence="18">Sugar ABC transporter substrate-binding protein</fullName>
    </submittedName>
</protein>
<sequence length="204" mass="21795">MGKVFAILVQGLALASVAACSSYPEAPQLSQEAAVSHPIYLIGPGDALQVFVWGNPDLSTTVPVRPDGQITLPLVPSLPVAGKTSVEVAHQIEDELKKYVKNPIVSVMITGFKGPYAQQVRVVGEAAKPQALQYNDGMTVLDVMIQVGGITQFAAGNRAILLRQENGKEAKYQVRLTDLMNDGDLSANVAMLPGDILVIPQSWF</sequence>
<dbReference type="PANTHER" id="PTHR33619">
    <property type="entry name" value="POLYSACCHARIDE EXPORT PROTEIN GFCE-RELATED"/>
    <property type="match status" value="1"/>
</dbReference>
<evidence type="ECO:0000256" key="4">
    <source>
        <dbReference type="ARBA" id="ARBA00022452"/>
    </source>
</evidence>
<dbReference type="Proteomes" id="UP000646365">
    <property type="component" value="Unassembled WGS sequence"/>
</dbReference>
<keyword evidence="14" id="KW-0449">Lipoprotein</keyword>
<dbReference type="InterPro" id="IPR017477">
    <property type="entry name" value="PEP-CTERM_polysacc_export"/>
</dbReference>
<feature type="chain" id="PRO_5035278306" evidence="15">
    <location>
        <begin position="19"/>
        <end position="204"/>
    </location>
</feature>
<evidence type="ECO:0000256" key="5">
    <source>
        <dbReference type="ARBA" id="ARBA00022597"/>
    </source>
</evidence>
<keyword evidence="13" id="KW-0998">Cell outer membrane</keyword>
<keyword evidence="6" id="KW-0812">Transmembrane</keyword>
<keyword evidence="7 15" id="KW-0732">Signal</keyword>
<feature type="domain" description="SLBB" evidence="17">
    <location>
        <begin position="118"/>
        <end position="198"/>
    </location>
</feature>
<gene>
    <name evidence="18" type="ORF">GCM10011611_15310</name>
</gene>
<evidence type="ECO:0000256" key="14">
    <source>
        <dbReference type="ARBA" id="ARBA00023288"/>
    </source>
</evidence>
<evidence type="ECO:0000313" key="18">
    <source>
        <dbReference type="EMBL" id="GGF10683.1"/>
    </source>
</evidence>
<evidence type="ECO:0000256" key="11">
    <source>
        <dbReference type="ARBA" id="ARBA00023136"/>
    </source>
</evidence>
<feature type="signal peptide" evidence="15">
    <location>
        <begin position="1"/>
        <end position="18"/>
    </location>
</feature>
<evidence type="ECO:0000256" key="12">
    <source>
        <dbReference type="ARBA" id="ARBA00023139"/>
    </source>
</evidence>
<dbReference type="GO" id="GO:0015159">
    <property type="term" value="F:polysaccharide transmembrane transporter activity"/>
    <property type="evidence" value="ECO:0007669"/>
    <property type="project" value="InterPro"/>
</dbReference>
<evidence type="ECO:0000256" key="2">
    <source>
        <dbReference type="ARBA" id="ARBA00009450"/>
    </source>
</evidence>
<comment type="similarity">
    <text evidence="2">Belongs to the BexD/CtrA/VexA family.</text>
</comment>
<organism evidence="18 19">
    <name type="scientific">Aliidongia dinghuensis</name>
    <dbReference type="NCBI Taxonomy" id="1867774"/>
    <lineage>
        <taxon>Bacteria</taxon>
        <taxon>Pseudomonadati</taxon>
        <taxon>Pseudomonadota</taxon>
        <taxon>Alphaproteobacteria</taxon>
        <taxon>Rhodospirillales</taxon>
        <taxon>Dongiaceae</taxon>
        <taxon>Aliidongia</taxon>
    </lineage>
</organism>
<evidence type="ECO:0000259" key="17">
    <source>
        <dbReference type="Pfam" id="PF22461"/>
    </source>
</evidence>
<comment type="caution">
    <text evidence="18">The sequence shown here is derived from an EMBL/GenBank/DDBJ whole genome shotgun (WGS) entry which is preliminary data.</text>
</comment>
<dbReference type="InterPro" id="IPR049712">
    <property type="entry name" value="Poly_export"/>
</dbReference>
<evidence type="ECO:0000313" key="19">
    <source>
        <dbReference type="Proteomes" id="UP000646365"/>
    </source>
</evidence>
<keyword evidence="9" id="KW-0406">Ion transport</keyword>
<keyword evidence="11" id="KW-0472">Membrane</keyword>
<dbReference type="GO" id="GO:0006811">
    <property type="term" value="P:monoatomic ion transport"/>
    <property type="evidence" value="ECO:0007669"/>
    <property type="project" value="UniProtKB-KW"/>
</dbReference>
<dbReference type="Pfam" id="PF22461">
    <property type="entry name" value="SLBB_2"/>
    <property type="match status" value="1"/>
</dbReference>
<evidence type="ECO:0000256" key="1">
    <source>
        <dbReference type="ARBA" id="ARBA00004571"/>
    </source>
</evidence>
<dbReference type="AlphaFoldDB" id="A0A8J3E408"/>
<keyword evidence="10" id="KW-0626">Porin</keyword>
<keyword evidence="5" id="KW-0762">Sugar transport</keyword>
<evidence type="ECO:0000256" key="13">
    <source>
        <dbReference type="ARBA" id="ARBA00023237"/>
    </source>
</evidence>
<comment type="subcellular location">
    <subcellularLocation>
        <location evidence="1">Cell outer membrane</location>
        <topology evidence="1">Multi-pass membrane protein</topology>
    </subcellularLocation>
</comment>
<dbReference type="GO" id="GO:0009279">
    <property type="term" value="C:cell outer membrane"/>
    <property type="evidence" value="ECO:0007669"/>
    <property type="project" value="UniProtKB-SubCell"/>
</dbReference>
<evidence type="ECO:0000256" key="6">
    <source>
        <dbReference type="ARBA" id="ARBA00022692"/>
    </source>
</evidence>
<dbReference type="InterPro" id="IPR054765">
    <property type="entry name" value="SLBB_dom"/>
</dbReference>
<accession>A0A8J3E408</accession>
<dbReference type="GO" id="GO:0015288">
    <property type="term" value="F:porin activity"/>
    <property type="evidence" value="ECO:0007669"/>
    <property type="project" value="UniProtKB-KW"/>
</dbReference>
<keyword evidence="4" id="KW-1134">Transmembrane beta strand</keyword>
<dbReference type="InterPro" id="IPR003715">
    <property type="entry name" value="Poly_export_N"/>
</dbReference>
<dbReference type="Pfam" id="PF02563">
    <property type="entry name" value="Poly_export"/>
    <property type="match status" value="1"/>
</dbReference>
<evidence type="ECO:0000256" key="3">
    <source>
        <dbReference type="ARBA" id="ARBA00022448"/>
    </source>
</evidence>
<dbReference type="NCBIfam" id="TIGR03027">
    <property type="entry name" value="pepcterm_export"/>
    <property type="match status" value="1"/>
</dbReference>
<feature type="domain" description="Polysaccharide export protein N-terminal" evidence="16">
    <location>
        <begin position="37"/>
        <end position="109"/>
    </location>
</feature>
<reference evidence="18" key="1">
    <citation type="journal article" date="2014" name="Int. J. Syst. Evol. Microbiol.">
        <title>Complete genome sequence of Corynebacterium casei LMG S-19264T (=DSM 44701T), isolated from a smear-ripened cheese.</title>
        <authorList>
            <consortium name="US DOE Joint Genome Institute (JGI-PGF)"/>
            <person name="Walter F."/>
            <person name="Albersmeier A."/>
            <person name="Kalinowski J."/>
            <person name="Ruckert C."/>
        </authorList>
    </citation>
    <scope>NUCLEOTIDE SEQUENCE</scope>
    <source>
        <strain evidence="18">CGMCC 1.15725</strain>
    </source>
</reference>
<dbReference type="Gene3D" id="3.10.560.10">
    <property type="entry name" value="Outer membrane lipoprotein wza domain like"/>
    <property type="match status" value="1"/>
</dbReference>
<dbReference type="Gene3D" id="3.30.1950.10">
    <property type="entry name" value="wza like domain"/>
    <property type="match status" value="1"/>
</dbReference>
<proteinExistence type="inferred from homology"/>
<evidence type="ECO:0000256" key="15">
    <source>
        <dbReference type="SAM" id="SignalP"/>
    </source>
</evidence>
<evidence type="ECO:0000256" key="10">
    <source>
        <dbReference type="ARBA" id="ARBA00023114"/>
    </source>
</evidence>